<dbReference type="STRING" id="2200.GCA_001571405_01966"/>
<protein>
    <recommendedName>
        <fullName evidence="3">Transposase zinc-ribbon domain-containing protein</fullName>
    </recommendedName>
</protein>
<evidence type="ECO:0000313" key="1">
    <source>
        <dbReference type="EMBL" id="SDK32980.1"/>
    </source>
</evidence>
<proteinExistence type="predicted"/>
<name>A0A1G9B241_9EURY</name>
<organism evidence="1 2">
    <name type="scientific">Methanoculleus thermophilus</name>
    <dbReference type="NCBI Taxonomy" id="2200"/>
    <lineage>
        <taxon>Archaea</taxon>
        <taxon>Methanobacteriati</taxon>
        <taxon>Methanobacteriota</taxon>
        <taxon>Stenosarchaea group</taxon>
        <taxon>Methanomicrobia</taxon>
        <taxon>Methanomicrobiales</taxon>
        <taxon>Methanomicrobiaceae</taxon>
        <taxon>Methanoculleus</taxon>
    </lineage>
</organism>
<dbReference type="RefSeq" id="WP_150468736.1">
    <property type="nucleotide sequence ID" value="NZ_BCNX01000010.1"/>
</dbReference>
<accession>A0A1G9B241</accession>
<dbReference type="Proteomes" id="UP000326500">
    <property type="component" value="Unassembled WGS sequence"/>
</dbReference>
<gene>
    <name evidence="1" type="ORF">SAMN04488571_107122</name>
</gene>
<dbReference type="OrthoDB" id="70849at2157"/>
<reference evidence="1 2" key="1">
    <citation type="submission" date="2016-10" db="EMBL/GenBank/DDBJ databases">
        <authorList>
            <person name="Varghese N."/>
            <person name="Submissions S."/>
        </authorList>
    </citation>
    <scope>NUCLEOTIDE SEQUENCE [LARGE SCALE GENOMIC DNA]</scope>
    <source>
        <strain evidence="1 2">DSM 2373</strain>
    </source>
</reference>
<evidence type="ECO:0008006" key="3">
    <source>
        <dbReference type="Google" id="ProtNLM"/>
    </source>
</evidence>
<dbReference type="AlphaFoldDB" id="A0A1G9B241"/>
<evidence type="ECO:0000313" key="2">
    <source>
        <dbReference type="Proteomes" id="UP000326500"/>
    </source>
</evidence>
<sequence>MSGIARRVIRCPVCRSTEIYWEARGLYATLYHCKQCGYQGAFVLECEEGEQDGAGED</sequence>
<dbReference type="EMBL" id="FNFT01000007">
    <property type="protein sequence ID" value="SDK32980.1"/>
    <property type="molecule type" value="Genomic_DNA"/>
</dbReference>
<keyword evidence="2" id="KW-1185">Reference proteome</keyword>